<evidence type="ECO:0000256" key="4">
    <source>
        <dbReference type="ARBA" id="ARBA00022729"/>
    </source>
</evidence>
<dbReference type="GO" id="GO:0034722">
    <property type="term" value="F:gamma-glutamyl-peptidase activity"/>
    <property type="evidence" value="ECO:0007669"/>
    <property type="project" value="UniProtKB-UniRule"/>
</dbReference>
<evidence type="ECO:0000313" key="10">
    <source>
        <dbReference type="Proteomes" id="UP000261340"/>
    </source>
</evidence>
<dbReference type="STRING" id="61819.ENSACIP00000026416"/>
<dbReference type="GO" id="GO:0046900">
    <property type="term" value="P:tetrahydrofolylpolyglutamate metabolic process"/>
    <property type="evidence" value="ECO:0007669"/>
    <property type="project" value="TreeGrafter"/>
</dbReference>
<dbReference type="GO" id="GO:0005576">
    <property type="term" value="C:extracellular region"/>
    <property type="evidence" value="ECO:0007669"/>
    <property type="project" value="UniProtKB-SubCell"/>
</dbReference>
<dbReference type="FunFam" id="3.40.50.880:FF:000024">
    <property type="entry name" value="Folate gamma-glutamyl hydrolase"/>
    <property type="match status" value="1"/>
</dbReference>
<keyword evidence="5 7" id="KW-0378">Hydrolase</keyword>
<comment type="catalytic activity">
    <reaction evidence="7">
        <text>(6S)-5,6,7,8-tetrahydrofolyl-(gamma-L-Glu)(n) + (n-1) H2O = (6S)-5,6,7,8-tetrahydrofolate + (n-1) L-glutamate</text>
        <dbReference type="Rhea" id="RHEA:56784"/>
        <dbReference type="Rhea" id="RHEA-COMP:14738"/>
        <dbReference type="ChEBI" id="CHEBI:15377"/>
        <dbReference type="ChEBI" id="CHEBI:29985"/>
        <dbReference type="ChEBI" id="CHEBI:57453"/>
        <dbReference type="ChEBI" id="CHEBI:141005"/>
        <dbReference type="EC" id="3.4.19.9"/>
    </reaction>
</comment>
<dbReference type="PROSITE" id="PS51275">
    <property type="entry name" value="PEPTIDASE_C26_GGH"/>
    <property type="match status" value="1"/>
</dbReference>
<evidence type="ECO:0000256" key="8">
    <source>
        <dbReference type="SAM" id="Phobius"/>
    </source>
</evidence>
<keyword evidence="10" id="KW-1185">Reference proteome</keyword>
<dbReference type="InterPro" id="IPR015527">
    <property type="entry name" value="Pept_C26_g-glut_hydrolase"/>
</dbReference>
<evidence type="ECO:0000256" key="3">
    <source>
        <dbReference type="ARBA" id="ARBA00022525"/>
    </source>
</evidence>
<reference evidence="9" key="2">
    <citation type="submission" date="2025-09" db="UniProtKB">
        <authorList>
            <consortium name="Ensembl"/>
        </authorList>
    </citation>
    <scope>IDENTIFICATION</scope>
</reference>
<keyword evidence="8" id="KW-0812">Transmembrane</keyword>
<dbReference type="GeneTree" id="ENSGT00490000043388"/>
<dbReference type="SUPFAM" id="SSF52317">
    <property type="entry name" value="Class I glutamine amidotransferase-like"/>
    <property type="match status" value="1"/>
</dbReference>
<protein>
    <recommendedName>
        <fullName evidence="7">folate gamma-glutamyl hydrolase</fullName>
        <ecNumber evidence="7">3.4.19.9</ecNumber>
    </recommendedName>
</protein>
<evidence type="ECO:0000256" key="2">
    <source>
        <dbReference type="ARBA" id="ARBA00011083"/>
    </source>
</evidence>
<keyword evidence="8" id="KW-0472">Membrane</keyword>
<dbReference type="GO" id="GO:0005773">
    <property type="term" value="C:vacuole"/>
    <property type="evidence" value="ECO:0007669"/>
    <property type="project" value="TreeGrafter"/>
</dbReference>
<dbReference type="PANTHER" id="PTHR11315:SF20">
    <property type="entry name" value="GAMMA-GLUTAMYL HYDROLASE"/>
    <property type="match status" value="1"/>
</dbReference>
<accession>A0A3Q0SSJ4</accession>
<evidence type="ECO:0000256" key="6">
    <source>
        <dbReference type="PIRSR" id="PIRSR615527-1"/>
    </source>
</evidence>
<feature type="transmembrane region" description="Helical" evidence="8">
    <location>
        <begin position="16"/>
        <end position="36"/>
    </location>
</feature>
<feature type="active site" description="Nucleophile" evidence="6 7">
    <location>
        <position position="178"/>
    </location>
</feature>
<dbReference type="Proteomes" id="UP000261340">
    <property type="component" value="Unplaced"/>
</dbReference>
<evidence type="ECO:0000256" key="7">
    <source>
        <dbReference type="PROSITE-ProRule" id="PRU00607"/>
    </source>
</evidence>
<organism evidence="9 10">
    <name type="scientific">Amphilophus citrinellus</name>
    <name type="common">Midas cichlid</name>
    <name type="synonym">Cichlasoma citrinellum</name>
    <dbReference type="NCBI Taxonomy" id="61819"/>
    <lineage>
        <taxon>Eukaryota</taxon>
        <taxon>Metazoa</taxon>
        <taxon>Chordata</taxon>
        <taxon>Craniata</taxon>
        <taxon>Vertebrata</taxon>
        <taxon>Euteleostomi</taxon>
        <taxon>Actinopterygii</taxon>
        <taxon>Neopterygii</taxon>
        <taxon>Teleostei</taxon>
        <taxon>Neoteleostei</taxon>
        <taxon>Acanthomorphata</taxon>
        <taxon>Ovalentaria</taxon>
        <taxon>Cichlomorphae</taxon>
        <taxon>Cichliformes</taxon>
        <taxon>Cichlidae</taxon>
        <taxon>New World cichlids</taxon>
        <taxon>Cichlasomatinae</taxon>
        <taxon>Heroini</taxon>
        <taxon>Amphilophus</taxon>
    </lineage>
</organism>
<keyword evidence="3" id="KW-0964">Secreted</keyword>
<evidence type="ECO:0000256" key="1">
    <source>
        <dbReference type="ARBA" id="ARBA00004239"/>
    </source>
</evidence>
<evidence type="ECO:0000313" key="9">
    <source>
        <dbReference type="Ensembl" id="ENSACIP00000026416.1"/>
    </source>
</evidence>
<dbReference type="EC" id="3.4.19.9" evidence="7"/>
<sequence>MEILGYGKSCFTARNVFLIMACHMFLLLLCISLLYLPIYSSAKSDRLNDKPIIGKLSQKATVTRTLCCCYCIALQSGCIVRQASIHLGCVFLLTGVLAQEVYSPKPNQTAYIAASYVKFLESAGARVVPVMLCNNVILYPGGGVSIVSSGYEKAAKIFYELAIEANNRGDYFPVWGTCLGFEQLTYLTSGKAVLSYTNTSGVALPLSFTNEAKDSRMFKGFPAQLIKALASEPLTENSHKWSLGTYNTNEELRKFYKVLSTNTDGNVEFVSTVEAHEYPIYGTQWHPEKNAFEWRQPYIPHSPSAIKTTFYMAEFFVSEARKNFHKFESEEEESRALIYNYNPVYTGTKSSFEQIYFF</sequence>
<feature type="active site" description="Proton donor" evidence="6">
    <location>
        <position position="286"/>
    </location>
</feature>
<keyword evidence="8" id="KW-1133">Transmembrane helix</keyword>
<evidence type="ECO:0000256" key="5">
    <source>
        <dbReference type="ARBA" id="ARBA00022801"/>
    </source>
</evidence>
<feature type="active site" evidence="7">
    <location>
        <position position="286"/>
    </location>
</feature>
<keyword evidence="4" id="KW-0732">Signal</keyword>
<dbReference type="AlphaFoldDB" id="A0A3Q0SSJ4"/>
<comment type="subcellular location">
    <subcellularLocation>
        <location evidence="1">Secreted</location>
        <location evidence="1">Extracellular space</location>
    </subcellularLocation>
</comment>
<proteinExistence type="inferred from homology"/>
<dbReference type="InterPro" id="IPR029062">
    <property type="entry name" value="Class_I_gatase-like"/>
</dbReference>
<dbReference type="PANTHER" id="PTHR11315">
    <property type="entry name" value="PROTEASE FAMILY C26 GAMMA-GLUTAMYL HYDROLASE"/>
    <property type="match status" value="1"/>
</dbReference>
<reference evidence="9" key="1">
    <citation type="submission" date="2025-08" db="UniProtKB">
        <authorList>
            <consortium name="Ensembl"/>
        </authorList>
    </citation>
    <scope>IDENTIFICATION</scope>
</reference>
<dbReference type="Gene3D" id="3.40.50.880">
    <property type="match status" value="1"/>
</dbReference>
<comment type="similarity">
    <text evidence="2">Belongs to the peptidase C26 family.</text>
</comment>
<dbReference type="InterPro" id="IPR011697">
    <property type="entry name" value="Peptidase_C26"/>
</dbReference>
<name>A0A3Q0SSJ4_AMPCI</name>
<dbReference type="Ensembl" id="ENSACIT00000027109.1">
    <property type="protein sequence ID" value="ENSACIP00000026416.1"/>
    <property type="gene ID" value="ENSACIG00000020449.1"/>
</dbReference>
<dbReference type="Pfam" id="PF07722">
    <property type="entry name" value="Peptidase_C26"/>
    <property type="match status" value="1"/>
</dbReference>
<dbReference type="PROSITE" id="PS51273">
    <property type="entry name" value="GATASE_TYPE_1"/>
    <property type="match status" value="1"/>
</dbReference>